<keyword evidence="2" id="KW-0732">Signal</keyword>
<evidence type="ECO:0000313" key="3">
    <source>
        <dbReference type="EMBL" id="MBB5270372.1"/>
    </source>
</evidence>
<dbReference type="PIRSF" id="PIRSF017082">
    <property type="entry name" value="YflP"/>
    <property type="match status" value="1"/>
</dbReference>
<dbReference type="PANTHER" id="PTHR42928">
    <property type="entry name" value="TRICARBOXYLATE-BINDING PROTEIN"/>
    <property type="match status" value="1"/>
</dbReference>
<dbReference type="Gene3D" id="3.40.190.150">
    <property type="entry name" value="Bordetella uptake gene, domain 1"/>
    <property type="match status" value="1"/>
</dbReference>
<feature type="chain" id="PRO_5030875576" evidence="2">
    <location>
        <begin position="30"/>
        <end position="329"/>
    </location>
</feature>
<name>A0A7W8M7A6_9BURK</name>
<organism evidence="3 4">
    <name type="scientific">Quisquiliibacterium transsilvanicum</name>
    <dbReference type="NCBI Taxonomy" id="1549638"/>
    <lineage>
        <taxon>Bacteria</taxon>
        <taxon>Pseudomonadati</taxon>
        <taxon>Pseudomonadota</taxon>
        <taxon>Betaproteobacteria</taxon>
        <taxon>Burkholderiales</taxon>
        <taxon>Burkholderiaceae</taxon>
        <taxon>Quisquiliibacterium</taxon>
    </lineage>
</organism>
<comment type="caution">
    <text evidence="3">The sequence shown here is derived from an EMBL/GenBank/DDBJ whole genome shotgun (WGS) entry which is preliminary data.</text>
</comment>
<keyword evidence="3" id="KW-0675">Receptor</keyword>
<dbReference type="SUPFAM" id="SSF53850">
    <property type="entry name" value="Periplasmic binding protein-like II"/>
    <property type="match status" value="1"/>
</dbReference>
<evidence type="ECO:0000256" key="2">
    <source>
        <dbReference type="SAM" id="SignalP"/>
    </source>
</evidence>
<reference evidence="3 4" key="1">
    <citation type="submission" date="2020-08" db="EMBL/GenBank/DDBJ databases">
        <title>Genomic Encyclopedia of Type Strains, Phase IV (KMG-IV): sequencing the most valuable type-strain genomes for metagenomic binning, comparative biology and taxonomic classification.</title>
        <authorList>
            <person name="Goeker M."/>
        </authorList>
    </citation>
    <scope>NUCLEOTIDE SEQUENCE [LARGE SCALE GENOMIC DNA]</scope>
    <source>
        <strain evidence="3 4">DSM 29781</strain>
    </source>
</reference>
<sequence>MHYSSSRRKALMMAGGAAAAAMVGRPAFAQSIPKGTIRILVGYPAGGGTDVMARLMADRLKDRLGANVIVENKAGASGTLAGAVLRDSPADGSVIMYAPSAATVAQRVTKKEMVFDLLKDVQTIGLTGTVSTAYVVSPTIGVNTFAEYVAWLKQNPKKHSFGSTAMGSSTHFFGVEIGQAIGIPLEPVAYKGAGPLIADLSAGHAPAGCGGLTDFLTHHRGGKLKILAISAPKRASSAPDIPTITEIGYPKLASEGFYGFYASAKMSPGLVDAWNKELTALVQTPELKERLTGLGLEVQTSSPKEFAERQLRDIESFTKSMKAAGYTPE</sequence>
<comment type="similarity">
    <text evidence="1">Belongs to the UPF0065 (bug) family.</text>
</comment>
<dbReference type="PANTHER" id="PTHR42928:SF5">
    <property type="entry name" value="BLR1237 PROTEIN"/>
    <property type="match status" value="1"/>
</dbReference>
<accession>A0A7W8M7A6</accession>
<gene>
    <name evidence="3" type="ORF">HNQ70_000356</name>
</gene>
<dbReference type="Proteomes" id="UP000532440">
    <property type="component" value="Unassembled WGS sequence"/>
</dbReference>
<evidence type="ECO:0000256" key="1">
    <source>
        <dbReference type="ARBA" id="ARBA00006987"/>
    </source>
</evidence>
<dbReference type="RefSeq" id="WP_183963694.1">
    <property type="nucleotide sequence ID" value="NZ_BAABEW010000016.1"/>
</dbReference>
<dbReference type="PROSITE" id="PS51318">
    <property type="entry name" value="TAT"/>
    <property type="match status" value="1"/>
</dbReference>
<proteinExistence type="inferred from homology"/>
<dbReference type="Pfam" id="PF03401">
    <property type="entry name" value="TctC"/>
    <property type="match status" value="1"/>
</dbReference>
<protein>
    <submittedName>
        <fullName evidence="3">Tripartite-type tricarboxylate transporter receptor subunit TctC</fullName>
    </submittedName>
</protein>
<dbReference type="InterPro" id="IPR042100">
    <property type="entry name" value="Bug_dom1"/>
</dbReference>
<evidence type="ECO:0000313" key="4">
    <source>
        <dbReference type="Proteomes" id="UP000532440"/>
    </source>
</evidence>
<feature type="signal peptide" evidence="2">
    <location>
        <begin position="1"/>
        <end position="29"/>
    </location>
</feature>
<dbReference type="InterPro" id="IPR005064">
    <property type="entry name" value="BUG"/>
</dbReference>
<keyword evidence="4" id="KW-1185">Reference proteome</keyword>
<dbReference type="Gene3D" id="3.40.190.10">
    <property type="entry name" value="Periplasmic binding protein-like II"/>
    <property type="match status" value="1"/>
</dbReference>
<dbReference type="InterPro" id="IPR006311">
    <property type="entry name" value="TAT_signal"/>
</dbReference>
<dbReference type="EMBL" id="JACHGB010000001">
    <property type="protein sequence ID" value="MBB5270372.1"/>
    <property type="molecule type" value="Genomic_DNA"/>
</dbReference>
<dbReference type="AlphaFoldDB" id="A0A7W8M7A6"/>